<keyword evidence="2" id="KW-1003">Cell membrane</keyword>
<dbReference type="KEGG" id="dqu:106748831"/>
<dbReference type="InterPro" id="IPR004117">
    <property type="entry name" value="7tm6_olfct_rcpt"/>
</dbReference>
<feature type="transmembrane region" description="Helical" evidence="10">
    <location>
        <begin position="81"/>
        <end position="107"/>
    </location>
</feature>
<evidence type="ECO:0000256" key="10">
    <source>
        <dbReference type="SAM" id="Phobius"/>
    </source>
</evidence>
<evidence type="ECO:0000256" key="2">
    <source>
        <dbReference type="ARBA" id="ARBA00022475"/>
    </source>
</evidence>
<keyword evidence="5" id="KW-0552">Olfaction</keyword>
<reference evidence="12" key="1">
    <citation type="submission" date="2025-08" db="UniProtKB">
        <authorList>
            <consortium name="RefSeq"/>
        </authorList>
    </citation>
    <scope>IDENTIFICATION</scope>
</reference>
<protein>
    <submittedName>
        <fullName evidence="12">Odorant receptor 22c-like isoform X1</fullName>
    </submittedName>
</protein>
<dbReference type="Proteomes" id="UP000515204">
    <property type="component" value="Unplaced"/>
</dbReference>
<gene>
    <name evidence="12" type="primary">LOC106748831</name>
</gene>
<dbReference type="GO" id="GO:0005886">
    <property type="term" value="C:plasma membrane"/>
    <property type="evidence" value="ECO:0007669"/>
    <property type="project" value="UniProtKB-SubCell"/>
</dbReference>
<name>A0A6P3XYY1_DINQU</name>
<keyword evidence="8" id="KW-0675">Receptor</keyword>
<keyword evidence="3" id="KW-0716">Sensory transduction</keyword>
<dbReference type="OrthoDB" id="6765072at2759"/>
<dbReference type="Pfam" id="PF02949">
    <property type="entry name" value="7tm_6"/>
    <property type="match status" value="1"/>
</dbReference>
<dbReference type="AlphaFoldDB" id="A0A6P3XYY1"/>
<evidence type="ECO:0000313" key="11">
    <source>
        <dbReference type="Proteomes" id="UP000515204"/>
    </source>
</evidence>
<evidence type="ECO:0000256" key="5">
    <source>
        <dbReference type="ARBA" id="ARBA00022725"/>
    </source>
</evidence>
<keyword evidence="7 10" id="KW-0472">Membrane</keyword>
<evidence type="ECO:0000256" key="4">
    <source>
        <dbReference type="ARBA" id="ARBA00022692"/>
    </source>
</evidence>
<evidence type="ECO:0000256" key="7">
    <source>
        <dbReference type="ARBA" id="ARBA00023136"/>
    </source>
</evidence>
<accession>A0A6P3XYY1</accession>
<evidence type="ECO:0000256" key="3">
    <source>
        <dbReference type="ARBA" id="ARBA00022606"/>
    </source>
</evidence>
<dbReference type="RefSeq" id="XP_014483194.1">
    <property type="nucleotide sequence ID" value="XM_014627708.1"/>
</dbReference>
<feature type="transmembrane region" description="Helical" evidence="10">
    <location>
        <begin position="165"/>
        <end position="189"/>
    </location>
</feature>
<keyword evidence="9" id="KW-0807">Transducer</keyword>
<dbReference type="GO" id="GO:0007165">
    <property type="term" value="P:signal transduction"/>
    <property type="evidence" value="ECO:0007669"/>
    <property type="project" value="UniProtKB-KW"/>
</dbReference>
<sequence>MDTDWCECVNVQQYLRLMKTKASFSHSCMNAWLSINTIGGLIYFGGNNALALMHLVGNGNNTSRLFPVSVLFPLEAEQSPIYELLVIILFLHAMLVTYTVVFLNALISTLVLHVSGQIDIICQDLQNISENIPYYGSSGQTVGMLIERHNKVITFSKNMDKLFSFMALMQVGWNTLVICFLGLLVVISVHNDTGVVLLRGGFAYCNIMMDVFIFCFAGEYLSHKSRSLGNAGYECSWYKMSPSHSRNILFFIMRSQKQLTITVGGMTNLSLETFTSVSLQIFFLIYNYVVLCIFPN</sequence>
<organism evidence="11 12">
    <name type="scientific">Dinoponera quadriceps</name>
    <name type="common">South American ant</name>
    <dbReference type="NCBI Taxonomy" id="609295"/>
    <lineage>
        <taxon>Eukaryota</taxon>
        <taxon>Metazoa</taxon>
        <taxon>Ecdysozoa</taxon>
        <taxon>Arthropoda</taxon>
        <taxon>Hexapoda</taxon>
        <taxon>Insecta</taxon>
        <taxon>Pterygota</taxon>
        <taxon>Neoptera</taxon>
        <taxon>Endopterygota</taxon>
        <taxon>Hymenoptera</taxon>
        <taxon>Apocrita</taxon>
        <taxon>Aculeata</taxon>
        <taxon>Formicoidea</taxon>
        <taxon>Formicidae</taxon>
        <taxon>Ponerinae</taxon>
        <taxon>Ponerini</taxon>
        <taxon>Dinoponera</taxon>
    </lineage>
</organism>
<keyword evidence="6 10" id="KW-1133">Transmembrane helix</keyword>
<keyword evidence="11" id="KW-1185">Reference proteome</keyword>
<proteinExistence type="predicted"/>
<keyword evidence="4 10" id="KW-0812">Transmembrane</keyword>
<dbReference type="PANTHER" id="PTHR21137:SF35">
    <property type="entry name" value="ODORANT RECEPTOR 19A-RELATED"/>
    <property type="match status" value="1"/>
</dbReference>
<dbReference type="GO" id="GO:0005549">
    <property type="term" value="F:odorant binding"/>
    <property type="evidence" value="ECO:0007669"/>
    <property type="project" value="InterPro"/>
</dbReference>
<comment type="subcellular location">
    <subcellularLocation>
        <location evidence="1">Cell membrane</location>
        <topology evidence="1">Multi-pass membrane protein</topology>
    </subcellularLocation>
</comment>
<dbReference type="GO" id="GO:0004984">
    <property type="term" value="F:olfactory receptor activity"/>
    <property type="evidence" value="ECO:0007669"/>
    <property type="project" value="InterPro"/>
</dbReference>
<evidence type="ECO:0000313" key="12">
    <source>
        <dbReference type="RefSeq" id="XP_014483194.1"/>
    </source>
</evidence>
<evidence type="ECO:0000256" key="8">
    <source>
        <dbReference type="ARBA" id="ARBA00023170"/>
    </source>
</evidence>
<evidence type="ECO:0000256" key="1">
    <source>
        <dbReference type="ARBA" id="ARBA00004651"/>
    </source>
</evidence>
<dbReference type="PANTHER" id="PTHR21137">
    <property type="entry name" value="ODORANT RECEPTOR"/>
    <property type="match status" value="1"/>
</dbReference>
<dbReference type="GeneID" id="106748831"/>
<evidence type="ECO:0000256" key="6">
    <source>
        <dbReference type="ARBA" id="ARBA00022989"/>
    </source>
</evidence>
<evidence type="ECO:0000256" key="9">
    <source>
        <dbReference type="ARBA" id="ARBA00023224"/>
    </source>
</evidence>
<feature type="transmembrane region" description="Helical" evidence="10">
    <location>
        <begin position="201"/>
        <end position="221"/>
    </location>
</feature>